<dbReference type="Proteomes" id="UP000004642">
    <property type="component" value="Unassembled WGS sequence"/>
</dbReference>
<dbReference type="AlphaFoldDB" id="G5LKC1"/>
<accession>G5LKC1</accession>
<name>G5LKC1_SALET</name>
<proteinExistence type="predicted"/>
<protein>
    <submittedName>
        <fullName evidence="1">Uncharacterized protein</fullName>
    </submittedName>
</protein>
<comment type="caution">
    <text evidence="1">The sequence shown here is derived from an EMBL/GenBank/DDBJ whole genome shotgun (WGS) entry which is preliminary data.</text>
</comment>
<evidence type="ECO:0000313" key="1">
    <source>
        <dbReference type="EMBL" id="EHC44029.1"/>
    </source>
</evidence>
<sequence length="255" mass="29589">MQRGINGAAADITSQPRLTGDVLLQAGFCRRHNRLRFRPRIKKNGSLHPVRYDLRTTNRQTVSHRAYTLTVQGFLNHIQQIFYCCTITLPAQYGKYHLCRSRTGCAGICHTSVRTSGVKFIGSRRSSNGQSLKCCRDALAQRLIIFHHCGDRRYCIIISRHYRQTFHVAVGCQLLKIISHRIGHHHRLRSLVNTLAQQDFAVCAFLQQLGDGFRFQRQRAPYRVLFIHRIKSHKSGLALSQQRLKIRHVHYLRRR</sequence>
<evidence type="ECO:0000313" key="2">
    <source>
        <dbReference type="Proteomes" id="UP000004642"/>
    </source>
</evidence>
<organism evidence="1 2">
    <name type="scientific">Salmonella enterica subsp. enterica serovar Alachua str. R6-377</name>
    <dbReference type="NCBI Taxonomy" id="913241"/>
    <lineage>
        <taxon>Bacteria</taxon>
        <taxon>Pseudomonadati</taxon>
        <taxon>Pseudomonadota</taxon>
        <taxon>Gammaproteobacteria</taxon>
        <taxon>Enterobacterales</taxon>
        <taxon>Enterobacteriaceae</taxon>
        <taxon>Salmonella</taxon>
    </lineage>
</organism>
<reference evidence="1 2" key="1">
    <citation type="journal article" date="2011" name="BMC Genomics">
        <title>Genome sequencing reveals diversification of virulence factor content and possible host adaptation in distinct subpopulations of Salmonella enterica.</title>
        <authorList>
            <person name="den Bakker H.C."/>
            <person name="Moreno Switt A.I."/>
            <person name="Govoni G."/>
            <person name="Cummings C.A."/>
            <person name="Ranieri M.L."/>
            <person name="Degoricija L."/>
            <person name="Hoelzer K."/>
            <person name="Rodriguez-Rivera L.D."/>
            <person name="Brown S."/>
            <person name="Bolchacova E."/>
            <person name="Furtado M.R."/>
            <person name="Wiedmann M."/>
        </authorList>
    </citation>
    <scope>NUCLEOTIDE SEQUENCE [LARGE SCALE GENOMIC DNA]</scope>
    <source>
        <strain evidence="1 2">R6-377</strain>
    </source>
</reference>
<dbReference type="EMBL" id="AFCJ01000358">
    <property type="protein sequence ID" value="EHC44029.1"/>
    <property type="molecule type" value="Genomic_DNA"/>
</dbReference>
<gene>
    <name evidence="1" type="ORF">LTSEALA_0820</name>
</gene>